<comment type="caution">
    <text evidence="2">The sequence shown here is derived from an EMBL/GenBank/DDBJ whole genome shotgun (WGS) entry which is preliminary data.</text>
</comment>
<protein>
    <recommendedName>
        <fullName evidence="1">Protein kinase domain-containing protein</fullName>
    </recommendedName>
</protein>
<dbReference type="GO" id="GO:0005524">
    <property type="term" value="F:ATP binding"/>
    <property type="evidence" value="ECO:0007669"/>
    <property type="project" value="InterPro"/>
</dbReference>
<dbReference type="InterPro" id="IPR050167">
    <property type="entry name" value="Ser_Thr_protein_kinase"/>
</dbReference>
<reference evidence="2 3" key="1">
    <citation type="journal article" date="2020" name="ISME J.">
        <title>Uncovering the hidden diversity of litter-decomposition mechanisms in mushroom-forming fungi.</title>
        <authorList>
            <person name="Floudas D."/>
            <person name="Bentzer J."/>
            <person name="Ahren D."/>
            <person name="Johansson T."/>
            <person name="Persson P."/>
            <person name="Tunlid A."/>
        </authorList>
    </citation>
    <scope>NUCLEOTIDE SEQUENCE [LARGE SCALE GENOMIC DNA]</scope>
    <source>
        <strain evidence="2 3">CBS 406.79</strain>
    </source>
</reference>
<dbReference type="CDD" id="cd00180">
    <property type="entry name" value="PKc"/>
    <property type="match status" value="1"/>
</dbReference>
<dbReference type="GO" id="GO:0005737">
    <property type="term" value="C:cytoplasm"/>
    <property type="evidence" value="ECO:0007669"/>
    <property type="project" value="TreeGrafter"/>
</dbReference>
<evidence type="ECO:0000313" key="3">
    <source>
        <dbReference type="Proteomes" id="UP000518752"/>
    </source>
</evidence>
<evidence type="ECO:0000313" key="2">
    <source>
        <dbReference type="EMBL" id="KAF5368188.1"/>
    </source>
</evidence>
<proteinExistence type="predicted"/>
<keyword evidence="3" id="KW-1185">Reference proteome</keyword>
<dbReference type="Proteomes" id="UP000518752">
    <property type="component" value="Unassembled WGS sequence"/>
</dbReference>
<gene>
    <name evidence="2" type="ORF">D9757_011313</name>
</gene>
<dbReference type="EMBL" id="JAACJN010000136">
    <property type="protein sequence ID" value="KAF5368188.1"/>
    <property type="molecule type" value="Genomic_DNA"/>
</dbReference>
<dbReference type="InterPro" id="IPR000719">
    <property type="entry name" value="Prot_kinase_dom"/>
</dbReference>
<dbReference type="InterPro" id="IPR011009">
    <property type="entry name" value="Kinase-like_dom_sf"/>
</dbReference>
<dbReference type="InterPro" id="IPR001245">
    <property type="entry name" value="Ser-Thr/Tyr_kinase_cat_dom"/>
</dbReference>
<dbReference type="GO" id="GO:0004672">
    <property type="term" value="F:protein kinase activity"/>
    <property type="evidence" value="ECO:0007669"/>
    <property type="project" value="InterPro"/>
</dbReference>
<organism evidence="2 3">
    <name type="scientific">Collybiopsis confluens</name>
    <dbReference type="NCBI Taxonomy" id="2823264"/>
    <lineage>
        <taxon>Eukaryota</taxon>
        <taxon>Fungi</taxon>
        <taxon>Dikarya</taxon>
        <taxon>Basidiomycota</taxon>
        <taxon>Agaricomycotina</taxon>
        <taxon>Agaricomycetes</taxon>
        <taxon>Agaricomycetidae</taxon>
        <taxon>Agaricales</taxon>
        <taxon>Marasmiineae</taxon>
        <taxon>Omphalotaceae</taxon>
        <taxon>Collybiopsis</taxon>
    </lineage>
</organism>
<evidence type="ECO:0000259" key="1">
    <source>
        <dbReference type="PROSITE" id="PS50011"/>
    </source>
</evidence>
<name>A0A8H5GNI6_9AGAR</name>
<feature type="domain" description="Protein kinase" evidence="1">
    <location>
        <begin position="83"/>
        <end position="323"/>
    </location>
</feature>
<dbReference type="PANTHER" id="PTHR23257">
    <property type="entry name" value="SERINE-THREONINE PROTEIN KINASE"/>
    <property type="match status" value="1"/>
</dbReference>
<dbReference type="SUPFAM" id="SSF56112">
    <property type="entry name" value="Protein kinase-like (PK-like)"/>
    <property type="match status" value="1"/>
</dbReference>
<accession>A0A8H5GNI6</accession>
<dbReference type="Pfam" id="PF07714">
    <property type="entry name" value="PK_Tyr_Ser-Thr"/>
    <property type="match status" value="1"/>
</dbReference>
<dbReference type="AlphaFoldDB" id="A0A8H5GNI6"/>
<dbReference type="OrthoDB" id="1668230at2759"/>
<dbReference type="GO" id="GO:0007165">
    <property type="term" value="P:signal transduction"/>
    <property type="evidence" value="ECO:0007669"/>
    <property type="project" value="TreeGrafter"/>
</dbReference>
<dbReference type="PROSITE" id="PS50011">
    <property type="entry name" value="PROTEIN_KINASE_DOM"/>
    <property type="match status" value="1"/>
</dbReference>
<dbReference type="Gene3D" id="1.10.510.10">
    <property type="entry name" value="Transferase(Phosphotransferase) domain 1"/>
    <property type="match status" value="1"/>
</dbReference>
<sequence>MSATPTSGNISVNSFPSECQRIRDEDRMLKRQSNLVNDFYPMIVHDTFVEAWETTNNTFVKIVDVPGTLSGQILRLRANIPQLKTHCEIKGGIISPLPFKAKPSPIMEDAEPIVRPIHQLPLVTFDEKLHFAKECRAPNEVDNLLRAKGHPNVVELLGQTEDGKLVFPRYLLHPEFEFFGGTIPDLKRVLLQLADAVIFLHSKGIVHRDLNLRNILFEPGRNVILCDLESQYGSAFCPEIAHAVEQGCPNSDLPYSEKSDVFCFGTTMAEFILSNNVRTPWQFTDNFRPPAPFDQIVQACIRREAAHRPTMQQVRDMLLSVME</sequence>